<dbReference type="KEGG" id="luo:HHL09_20140"/>
<dbReference type="InterPro" id="IPR036390">
    <property type="entry name" value="WH_DNA-bd_sf"/>
</dbReference>
<keyword evidence="3" id="KW-1185">Reference proteome</keyword>
<dbReference type="EMBL" id="CP051774">
    <property type="protein sequence ID" value="QJE98000.1"/>
    <property type="molecule type" value="Genomic_DNA"/>
</dbReference>
<dbReference type="GO" id="GO:0003700">
    <property type="term" value="F:DNA-binding transcription factor activity"/>
    <property type="evidence" value="ECO:0007669"/>
    <property type="project" value="InterPro"/>
</dbReference>
<sequence>MRVLVHLWRRGRTYSNASTIASICRLKRETVFSVLKELETAGLIRRESRPGQTTLIEPVSPNGTGSEINPSPQTGQVSADLFPQTGREVSPESGRVEENPSPQTGRHPSPQTGHKGTPSKVPPKKRKSTSKLSDADWIDSLRKDPSFEGLDIDGEIERASVWIARHPGRSLTRRFITNWLSRADRPLNLQAAKTAEQSSEDQIGDRTGTFIPIEE</sequence>
<reference evidence="2 3" key="1">
    <citation type="submission" date="2020-04" db="EMBL/GenBank/DDBJ databases">
        <title>Luteolibacter sp. G-1-1-1 isolated from soil.</title>
        <authorList>
            <person name="Dahal R.H."/>
        </authorList>
    </citation>
    <scope>NUCLEOTIDE SEQUENCE [LARGE SCALE GENOMIC DNA]</scope>
    <source>
        <strain evidence="2 3">G-1-1-1</strain>
    </source>
</reference>
<feature type="compositionally biased region" description="Polar residues" evidence="1">
    <location>
        <begin position="100"/>
        <end position="114"/>
    </location>
</feature>
<feature type="region of interest" description="Disordered" evidence="1">
    <location>
        <begin position="193"/>
        <end position="215"/>
    </location>
</feature>
<feature type="compositionally biased region" description="Polar residues" evidence="1">
    <location>
        <begin position="50"/>
        <end position="77"/>
    </location>
</feature>
<evidence type="ECO:0000313" key="3">
    <source>
        <dbReference type="Proteomes" id="UP000501812"/>
    </source>
</evidence>
<dbReference type="InterPro" id="IPR036388">
    <property type="entry name" value="WH-like_DNA-bd_sf"/>
</dbReference>
<gene>
    <name evidence="2" type="ORF">HHL09_20140</name>
</gene>
<organism evidence="2 3">
    <name type="scientific">Luteolibacter luteus</name>
    <dbReference type="NCBI Taxonomy" id="2728835"/>
    <lineage>
        <taxon>Bacteria</taxon>
        <taxon>Pseudomonadati</taxon>
        <taxon>Verrucomicrobiota</taxon>
        <taxon>Verrucomicrobiia</taxon>
        <taxon>Verrucomicrobiales</taxon>
        <taxon>Verrucomicrobiaceae</taxon>
        <taxon>Luteolibacter</taxon>
    </lineage>
</organism>
<feature type="region of interest" description="Disordered" evidence="1">
    <location>
        <begin position="49"/>
        <end position="133"/>
    </location>
</feature>
<accession>A0A858RPF3</accession>
<evidence type="ECO:0000256" key="1">
    <source>
        <dbReference type="SAM" id="MobiDB-lite"/>
    </source>
</evidence>
<dbReference type="SUPFAM" id="SSF46785">
    <property type="entry name" value="Winged helix' DNA-binding domain"/>
    <property type="match status" value="1"/>
</dbReference>
<dbReference type="AlphaFoldDB" id="A0A858RPF3"/>
<evidence type="ECO:0000313" key="2">
    <source>
        <dbReference type="EMBL" id="QJE98000.1"/>
    </source>
</evidence>
<proteinExistence type="predicted"/>
<dbReference type="Proteomes" id="UP000501812">
    <property type="component" value="Chromosome"/>
</dbReference>
<name>A0A858RPF3_9BACT</name>
<protein>
    <submittedName>
        <fullName evidence="2">MarR family transcriptional regulator</fullName>
    </submittedName>
</protein>
<dbReference type="Gene3D" id="1.10.10.10">
    <property type="entry name" value="Winged helix-like DNA-binding domain superfamily/Winged helix DNA-binding domain"/>
    <property type="match status" value="1"/>
</dbReference>